<dbReference type="GO" id="GO:0005740">
    <property type="term" value="C:mitochondrial envelope"/>
    <property type="evidence" value="ECO:0007669"/>
    <property type="project" value="TreeGrafter"/>
</dbReference>
<evidence type="ECO:0008006" key="4">
    <source>
        <dbReference type="Google" id="ProtNLM"/>
    </source>
</evidence>
<dbReference type="OrthoDB" id="10249045at2759"/>
<dbReference type="InterPro" id="IPR013943">
    <property type="entry name" value="Pet127"/>
</dbReference>
<feature type="compositionally biased region" description="Polar residues" evidence="1">
    <location>
        <begin position="73"/>
        <end position="99"/>
    </location>
</feature>
<feature type="compositionally biased region" description="Polar residues" evidence="1">
    <location>
        <begin position="751"/>
        <end position="767"/>
    </location>
</feature>
<evidence type="ECO:0000313" key="3">
    <source>
        <dbReference type="Proteomes" id="UP000654370"/>
    </source>
</evidence>
<organism evidence="2 3">
    <name type="scientific">Mortierella isabellina</name>
    <name type="common">Filamentous fungus</name>
    <name type="synonym">Umbelopsis isabellina</name>
    <dbReference type="NCBI Taxonomy" id="91625"/>
    <lineage>
        <taxon>Eukaryota</taxon>
        <taxon>Fungi</taxon>
        <taxon>Fungi incertae sedis</taxon>
        <taxon>Mucoromycota</taxon>
        <taxon>Mucoromycotina</taxon>
        <taxon>Umbelopsidomycetes</taxon>
        <taxon>Umbelopsidales</taxon>
        <taxon>Umbelopsidaceae</taxon>
        <taxon>Umbelopsis</taxon>
    </lineage>
</organism>
<evidence type="ECO:0000256" key="1">
    <source>
        <dbReference type="SAM" id="MobiDB-lite"/>
    </source>
</evidence>
<sequence>MLALRGHLAKGYTYRTTPWSYLPFRAFSQTALRLDNVSQDGLPHKLEQVQIVQEDTHILSEEAKNEDRDTGHFQKSSNGTSSCSPEQDTVSQLTETGNKATKHMTQETSQWLQIKQYQYPYKRVLPDKFVRVPTLAHGLDRVLFNPGVHVLQDQRTKVFNFTPFLQNITQPKDFDYEAIAPYITSSRDTALQSMASSHQKRYVGSTSSVSAVLSQIYFALSNFKQVDTSHLSKVFQKESRKFTRGIRTPASIFLRYKDGVYSIDADKSYDVQDTILSVLGKSMEKVLTLPPTEYEKYLKSSNETISEAEKTKPEAFAYGEIGQFLLRSQLDCYHAKLPKKVFDLKTRAVIPIRMDQANYTDYLGYSLTKQQGLLESFEREYYDMIRAAFLKYRVTDIQSSFQARIGHMDGIFVAYHNTAKVFGFQYLSLEEIDARLFGNSMTGATAFRHTISLLEKILDTATKKHTEQSLRLSFHARQRKDESESWLNVFSEVVPQKHEDDKKSIEEKALQPLENLEKYVVCTKSYVNNAEANGDVLLSPKGNEHWDVQYKITEDSSSAQIIETQFRALRKMQSDTFGTSNEAGASKFMDQFRRISDQYLKLEKDEIEQQLIYDLQSRNLDEVSNAWRDLHSSKEFKKHKLRYLTSRVLEALDDRQIEELGKEFSVESTSALQQLGSSHRSKVIEEHLQEGIQSAPTYNIRRVSHLLGLRSVLPRALLEKELEKIMCDQHPSEKTTKSEHMDEKVHEPKLSLSQRLKQHTQPSVSNT</sequence>
<accession>A0A8H7U9P1</accession>
<evidence type="ECO:0000313" key="2">
    <source>
        <dbReference type="EMBL" id="KAG2174860.1"/>
    </source>
</evidence>
<gene>
    <name evidence="2" type="ORF">INT43_005922</name>
</gene>
<keyword evidence="3" id="KW-1185">Reference proteome</keyword>
<dbReference type="AlphaFoldDB" id="A0A8H7U9P1"/>
<dbReference type="GO" id="GO:0000964">
    <property type="term" value="P:mitochondrial RNA 5'-end processing"/>
    <property type="evidence" value="ECO:0007669"/>
    <property type="project" value="TreeGrafter"/>
</dbReference>
<dbReference type="PANTHER" id="PTHR31014">
    <property type="entry name" value="MITOCHONDRIAL TRANSLATION SYSTEM COMPONENT PET127-RELATED"/>
    <property type="match status" value="1"/>
</dbReference>
<dbReference type="PANTHER" id="PTHR31014:SF0">
    <property type="entry name" value="MITOCHONDRIAL TRANSLATION SYSTEM COMPONENT PET127-RELATED"/>
    <property type="match status" value="1"/>
</dbReference>
<feature type="region of interest" description="Disordered" evidence="1">
    <location>
        <begin position="62"/>
        <end position="101"/>
    </location>
</feature>
<protein>
    <recommendedName>
        <fullName evidence="4">Pet127-domain-containing protein</fullName>
    </recommendedName>
</protein>
<dbReference type="EMBL" id="JAEPQZ010000012">
    <property type="protein sequence ID" value="KAG2174860.1"/>
    <property type="molecule type" value="Genomic_DNA"/>
</dbReference>
<proteinExistence type="predicted"/>
<feature type="compositionally biased region" description="Basic and acidic residues" evidence="1">
    <location>
        <begin position="728"/>
        <end position="749"/>
    </location>
</feature>
<dbReference type="Proteomes" id="UP000654370">
    <property type="component" value="Unassembled WGS sequence"/>
</dbReference>
<feature type="region of interest" description="Disordered" evidence="1">
    <location>
        <begin position="728"/>
        <end position="767"/>
    </location>
</feature>
<feature type="compositionally biased region" description="Basic and acidic residues" evidence="1">
    <location>
        <begin position="62"/>
        <end position="72"/>
    </location>
</feature>
<name>A0A8H7U9P1_MORIS</name>
<comment type="caution">
    <text evidence="2">The sequence shown here is derived from an EMBL/GenBank/DDBJ whole genome shotgun (WGS) entry which is preliminary data.</text>
</comment>
<dbReference type="Pfam" id="PF08634">
    <property type="entry name" value="Pet127"/>
    <property type="match status" value="1"/>
</dbReference>
<reference evidence="2" key="1">
    <citation type="submission" date="2020-12" db="EMBL/GenBank/DDBJ databases">
        <title>Metabolic potential, ecology and presence of endohyphal bacteria is reflected in genomic diversity of Mucoromycotina.</title>
        <authorList>
            <person name="Muszewska A."/>
            <person name="Okrasinska A."/>
            <person name="Steczkiewicz K."/>
            <person name="Drgas O."/>
            <person name="Orlowska M."/>
            <person name="Perlinska-Lenart U."/>
            <person name="Aleksandrzak-Piekarczyk T."/>
            <person name="Szatraj K."/>
            <person name="Zielenkiewicz U."/>
            <person name="Pilsyk S."/>
            <person name="Malc E."/>
            <person name="Mieczkowski P."/>
            <person name="Kruszewska J.S."/>
            <person name="Biernat P."/>
            <person name="Pawlowska J."/>
        </authorList>
    </citation>
    <scope>NUCLEOTIDE SEQUENCE</scope>
    <source>
        <strain evidence="2">WA0000067209</strain>
    </source>
</reference>